<dbReference type="GO" id="GO:0005737">
    <property type="term" value="C:cytoplasm"/>
    <property type="evidence" value="ECO:0007669"/>
    <property type="project" value="InterPro"/>
</dbReference>
<dbReference type="PANTHER" id="PTHR13273:SF14">
    <property type="entry name" value="ANAMORSIN"/>
    <property type="match status" value="1"/>
</dbReference>
<protein>
    <submittedName>
        <fullName evidence="1">Uncharacterized protein</fullName>
    </submittedName>
</protein>
<dbReference type="EMBL" id="JBBNAF010000011">
    <property type="protein sequence ID" value="KAK9098597.1"/>
    <property type="molecule type" value="Genomic_DNA"/>
</dbReference>
<accession>A0AAP0EXD9</accession>
<dbReference type="InterPro" id="IPR007785">
    <property type="entry name" value="Anamorsin"/>
</dbReference>
<dbReference type="GO" id="GO:0051536">
    <property type="term" value="F:iron-sulfur cluster binding"/>
    <property type="evidence" value="ECO:0007669"/>
    <property type="project" value="InterPro"/>
</dbReference>
<reference evidence="1 2" key="1">
    <citation type="submission" date="2024-01" db="EMBL/GenBank/DDBJ databases">
        <title>Genome assemblies of Stephania.</title>
        <authorList>
            <person name="Yang L."/>
        </authorList>
    </citation>
    <scope>NUCLEOTIDE SEQUENCE [LARGE SCALE GENOMIC DNA]</scope>
    <source>
        <strain evidence="1">YNDBR</strain>
        <tissue evidence="1">Leaf</tissue>
    </source>
</reference>
<proteinExistence type="predicted"/>
<dbReference type="GO" id="GO:0016226">
    <property type="term" value="P:iron-sulfur cluster assembly"/>
    <property type="evidence" value="ECO:0007669"/>
    <property type="project" value="InterPro"/>
</dbReference>
<dbReference type="PANTHER" id="PTHR13273">
    <property type="entry name" value="ANAMORSIN"/>
    <property type="match status" value="1"/>
</dbReference>
<evidence type="ECO:0000313" key="2">
    <source>
        <dbReference type="Proteomes" id="UP001420932"/>
    </source>
</evidence>
<organism evidence="1 2">
    <name type="scientific">Stephania yunnanensis</name>
    <dbReference type="NCBI Taxonomy" id="152371"/>
    <lineage>
        <taxon>Eukaryota</taxon>
        <taxon>Viridiplantae</taxon>
        <taxon>Streptophyta</taxon>
        <taxon>Embryophyta</taxon>
        <taxon>Tracheophyta</taxon>
        <taxon>Spermatophyta</taxon>
        <taxon>Magnoliopsida</taxon>
        <taxon>Ranunculales</taxon>
        <taxon>Menispermaceae</taxon>
        <taxon>Menispermoideae</taxon>
        <taxon>Cissampelideae</taxon>
        <taxon>Stephania</taxon>
    </lineage>
</organism>
<sequence length="205" mass="22995">MLYSQARKPVSDRDPLHARAPSLSEVAAEGCHLQPRSYVFLWGCFGDVVGGVQASWVKESLMSLMVTGSAYLFISTLKCKLILSSFLKARTVDMKPLIVASDVKCATMSFVKHVLFFPQVKANKPLWNVGSSFSIKKNTKSLPKVQIDDDLDLIDEDSLLTEEDLKKPQIPVVNPISNVYNFKVKAWSPIKFYKDTILPKLLEEK</sequence>
<comment type="caution">
    <text evidence="1">The sequence shown here is derived from an EMBL/GenBank/DDBJ whole genome shotgun (WGS) entry which is preliminary data.</text>
</comment>
<dbReference type="AlphaFoldDB" id="A0AAP0EXD9"/>
<keyword evidence="2" id="KW-1185">Reference proteome</keyword>
<dbReference type="Proteomes" id="UP001420932">
    <property type="component" value="Unassembled WGS sequence"/>
</dbReference>
<name>A0AAP0EXD9_9MAGN</name>
<evidence type="ECO:0000313" key="1">
    <source>
        <dbReference type="EMBL" id="KAK9098597.1"/>
    </source>
</evidence>
<gene>
    <name evidence="1" type="ORF">Syun_025642</name>
</gene>